<sequence>MVVRLVRCSCGGAGSGAV</sequence>
<dbReference type="Proteomes" id="UP000265520">
    <property type="component" value="Unassembled WGS sequence"/>
</dbReference>
<reference evidence="1 2" key="1">
    <citation type="journal article" date="2018" name="Front. Plant Sci.">
        <title>Red Clover (Trifolium pratense) and Zigzag Clover (T. medium) - A Picture of Genomic Similarities and Differences.</title>
        <authorList>
            <person name="Dluhosova J."/>
            <person name="Istvanek J."/>
            <person name="Nedelnik J."/>
            <person name="Repkova J."/>
        </authorList>
    </citation>
    <scope>NUCLEOTIDE SEQUENCE [LARGE SCALE GENOMIC DNA]</scope>
    <source>
        <strain evidence="2">cv. 10/8</strain>
        <tissue evidence="1">Leaf</tissue>
    </source>
</reference>
<comment type="caution">
    <text evidence="1">The sequence shown here is derived from an EMBL/GenBank/DDBJ whole genome shotgun (WGS) entry which is preliminary data.</text>
</comment>
<evidence type="ECO:0000313" key="2">
    <source>
        <dbReference type="Proteomes" id="UP000265520"/>
    </source>
</evidence>
<accession>A0A392TBC5</accession>
<protein>
    <submittedName>
        <fullName evidence="1">Uncharacterized protein</fullName>
    </submittedName>
</protein>
<dbReference type="EMBL" id="LXQA010526156">
    <property type="protein sequence ID" value="MCI57275.1"/>
    <property type="molecule type" value="Genomic_DNA"/>
</dbReference>
<name>A0A392TBC5_9FABA</name>
<dbReference type="AlphaFoldDB" id="A0A392TBC5"/>
<organism evidence="1 2">
    <name type="scientific">Trifolium medium</name>
    <dbReference type="NCBI Taxonomy" id="97028"/>
    <lineage>
        <taxon>Eukaryota</taxon>
        <taxon>Viridiplantae</taxon>
        <taxon>Streptophyta</taxon>
        <taxon>Embryophyta</taxon>
        <taxon>Tracheophyta</taxon>
        <taxon>Spermatophyta</taxon>
        <taxon>Magnoliopsida</taxon>
        <taxon>eudicotyledons</taxon>
        <taxon>Gunneridae</taxon>
        <taxon>Pentapetalae</taxon>
        <taxon>rosids</taxon>
        <taxon>fabids</taxon>
        <taxon>Fabales</taxon>
        <taxon>Fabaceae</taxon>
        <taxon>Papilionoideae</taxon>
        <taxon>50 kb inversion clade</taxon>
        <taxon>NPAAA clade</taxon>
        <taxon>Hologalegina</taxon>
        <taxon>IRL clade</taxon>
        <taxon>Trifolieae</taxon>
        <taxon>Trifolium</taxon>
    </lineage>
</organism>
<feature type="non-terminal residue" evidence="1">
    <location>
        <position position="18"/>
    </location>
</feature>
<proteinExistence type="predicted"/>
<evidence type="ECO:0000313" key="1">
    <source>
        <dbReference type="EMBL" id="MCI57275.1"/>
    </source>
</evidence>
<keyword evidence="2" id="KW-1185">Reference proteome</keyword>